<reference evidence="1 2" key="1">
    <citation type="submission" date="2019-07" db="EMBL/GenBank/DDBJ databases">
        <title>De Novo Assembly of kiwifruit Actinidia rufa.</title>
        <authorList>
            <person name="Sugita-Konishi S."/>
            <person name="Sato K."/>
            <person name="Mori E."/>
            <person name="Abe Y."/>
            <person name="Kisaki G."/>
            <person name="Hamano K."/>
            <person name="Suezawa K."/>
            <person name="Otani M."/>
            <person name="Fukuda T."/>
            <person name="Manabe T."/>
            <person name="Gomi K."/>
            <person name="Tabuchi M."/>
            <person name="Akimitsu K."/>
            <person name="Kataoka I."/>
        </authorList>
    </citation>
    <scope>NUCLEOTIDE SEQUENCE [LARGE SCALE GENOMIC DNA]</scope>
    <source>
        <strain evidence="2">cv. Fuchu</strain>
    </source>
</reference>
<dbReference type="AlphaFoldDB" id="A0A7J0G0U0"/>
<keyword evidence="2" id="KW-1185">Reference proteome</keyword>
<sequence length="164" mass="18425">MRASPNEISEGVMSGTLYLESGKSVAITKQSPAFFYGRVNFLSLKPPSKQNAQFEELPLLLGRTAPRLRLDGVPKSGCVIVHLGMIGTCLNWILEGHASQSLDMYETHYKKWSVVGKLPYRVKTTLVGFWNGWLYFTSGQRDRGPDDPAPKKVLGEMWRTKLHL</sequence>
<comment type="caution">
    <text evidence="1">The sequence shown here is derived from an EMBL/GenBank/DDBJ whole genome shotgun (WGS) entry which is preliminary data.</text>
</comment>
<dbReference type="Proteomes" id="UP000585474">
    <property type="component" value="Unassembled WGS sequence"/>
</dbReference>
<dbReference type="EMBL" id="BJWL01000016">
    <property type="protein sequence ID" value="GFZ04397.1"/>
    <property type="molecule type" value="Genomic_DNA"/>
</dbReference>
<dbReference type="PANTHER" id="PTHR46773">
    <property type="match status" value="1"/>
</dbReference>
<dbReference type="OrthoDB" id="1680014at2759"/>
<evidence type="ECO:0000313" key="2">
    <source>
        <dbReference type="Proteomes" id="UP000585474"/>
    </source>
</evidence>
<dbReference type="PANTHER" id="PTHR46773:SF5">
    <property type="entry name" value="OS04G0487100 PROTEIN"/>
    <property type="match status" value="1"/>
</dbReference>
<organism evidence="1 2">
    <name type="scientific">Actinidia rufa</name>
    <dbReference type="NCBI Taxonomy" id="165716"/>
    <lineage>
        <taxon>Eukaryota</taxon>
        <taxon>Viridiplantae</taxon>
        <taxon>Streptophyta</taxon>
        <taxon>Embryophyta</taxon>
        <taxon>Tracheophyta</taxon>
        <taxon>Spermatophyta</taxon>
        <taxon>Magnoliopsida</taxon>
        <taxon>eudicotyledons</taxon>
        <taxon>Gunneridae</taxon>
        <taxon>Pentapetalae</taxon>
        <taxon>asterids</taxon>
        <taxon>Ericales</taxon>
        <taxon>Actinidiaceae</taxon>
        <taxon>Actinidia</taxon>
    </lineage>
</organism>
<dbReference type="InterPro" id="IPR053256">
    <property type="entry name" value="Kelch_repeat-containing"/>
</dbReference>
<gene>
    <name evidence="1" type="ORF">Acr_16g0010210</name>
</gene>
<protein>
    <submittedName>
        <fullName evidence="1">Kelch repeat-containing F-box family protein</fullName>
    </submittedName>
</protein>
<name>A0A7J0G0U0_9ERIC</name>
<accession>A0A7J0G0U0</accession>
<proteinExistence type="predicted"/>
<evidence type="ECO:0000313" key="1">
    <source>
        <dbReference type="EMBL" id="GFZ04397.1"/>
    </source>
</evidence>